<evidence type="ECO:0000313" key="3">
    <source>
        <dbReference type="Proteomes" id="UP001066276"/>
    </source>
</evidence>
<feature type="region of interest" description="Disordered" evidence="1">
    <location>
        <begin position="1"/>
        <end position="59"/>
    </location>
</feature>
<dbReference type="AlphaFoldDB" id="A0AAV7KSL2"/>
<organism evidence="2 3">
    <name type="scientific">Pleurodeles waltl</name>
    <name type="common">Iberian ribbed newt</name>
    <dbReference type="NCBI Taxonomy" id="8319"/>
    <lineage>
        <taxon>Eukaryota</taxon>
        <taxon>Metazoa</taxon>
        <taxon>Chordata</taxon>
        <taxon>Craniata</taxon>
        <taxon>Vertebrata</taxon>
        <taxon>Euteleostomi</taxon>
        <taxon>Amphibia</taxon>
        <taxon>Batrachia</taxon>
        <taxon>Caudata</taxon>
        <taxon>Salamandroidea</taxon>
        <taxon>Salamandridae</taxon>
        <taxon>Pleurodelinae</taxon>
        <taxon>Pleurodeles</taxon>
    </lineage>
</organism>
<comment type="caution">
    <text evidence="2">The sequence shown here is derived from an EMBL/GenBank/DDBJ whole genome shotgun (WGS) entry which is preliminary data.</text>
</comment>
<protein>
    <submittedName>
        <fullName evidence="2">Uncharacterized protein</fullName>
    </submittedName>
</protein>
<gene>
    <name evidence="2" type="ORF">NDU88_001343</name>
</gene>
<evidence type="ECO:0000256" key="1">
    <source>
        <dbReference type="SAM" id="MobiDB-lite"/>
    </source>
</evidence>
<proteinExistence type="predicted"/>
<keyword evidence="3" id="KW-1185">Reference proteome</keyword>
<accession>A0AAV7KSL2</accession>
<feature type="compositionally biased region" description="Basic residues" evidence="1">
    <location>
        <begin position="37"/>
        <end position="46"/>
    </location>
</feature>
<reference evidence="2" key="1">
    <citation type="journal article" date="2022" name="bioRxiv">
        <title>Sequencing and chromosome-scale assembly of the giantPleurodeles waltlgenome.</title>
        <authorList>
            <person name="Brown T."/>
            <person name="Elewa A."/>
            <person name="Iarovenko S."/>
            <person name="Subramanian E."/>
            <person name="Araus A.J."/>
            <person name="Petzold A."/>
            <person name="Susuki M."/>
            <person name="Suzuki K.-i.T."/>
            <person name="Hayashi T."/>
            <person name="Toyoda A."/>
            <person name="Oliveira C."/>
            <person name="Osipova E."/>
            <person name="Leigh N.D."/>
            <person name="Simon A."/>
            <person name="Yun M.H."/>
        </authorList>
    </citation>
    <scope>NUCLEOTIDE SEQUENCE</scope>
    <source>
        <strain evidence="2">20211129_DDA</strain>
        <tissue evidence="2">Liver</tissue>
    </source>
</reference>
<dbReference type="EMBL" id="JANPWB010000016">
    <property type="protein sequence ID" value="KAJ1081160.1"/>
    <property type="molecule type" value="Genomic_DNA"/>
</dbReference>
<name>A0AAV7KSL2_PLEWA</name>
<evidence type="ECO:0000313" key="2">
    <source>
        <dbReference type="EMBL" id="KAJ1081160.1"/>
    </source>
</evidence>
<dbReference type="Proteomes" id="UP001066276">
    <property type="component" value="Chromosome 12"/>
</dbReference>
<sequence length="89" mass="9884">MGPRAQPRGSRWNITQVRRAGNRDSGAPGESSATSRTPRRPRRPRAPRSTPDNPGLGRGELATCVHHLRWLATPPLESTLFTAYSLKER</sequence>